<name>A0A2M8FFE6_9BACT</name>
<proteinExistence type="predicted"/>
<dbReference type="CDD" id="cd00093">
    <property type="entry name" value="HTH_XRE"/>
    <property type="match status" value="1"/>
</dbReference>
<reference evidence="3" key="1">
    <citation type="submission" date="2017-09" db="EMBL/GenBank/DDBJ databases">
        <title>Depth-based differentiation of microbial function through sediment-hosted aquifers and enrichment of novel symbionts in the deep terrestrial subsurface.</title>
        <authorList>
            <person name="Probst A.J."/>
            <person name="Ladd B."/>
            <person name="Jarett J.K."/>
            <person name="Geller-Mcgrath D.E."/>
            <person name="Sieber C.M.K."/>
            <person name="Emerson J.B."/>
            <person name="Anantharaman K."/>
            <person name="Thomas B.C."/>
            <person name="Malmstrom R."/>
            <person name="Stieglmeier M."/>
            <person name="Klingl A."/>
            <person name="Woyke T."/>
            <person name="Ryan C.M."/>
            <person name="Banfield J.F."/>
        </authorList>
    </citation>
    <scope>NUCLEOTIDE SEQUENCE [LARGE SCALE GENOMIC DNA]</scope>
</reference>
<dbReference type="EMBL" id="PFRD01000045">
    <property type="protein sequence ID" value="PJC56311.1"/>
    <property type="molecule type" value="Genomic_DNA"/>
</dbReference>
<dbReference type="InterPro" id="IPR010982">
    <property type="entry name" value="Lambda_DNA-bd_dom_sf"/>
</dbReference>
<dbReference type="SMART" id="SM00530">
    <property type="entry name" value="HTH_XRE"/>
    <property type="match status" value="1"/>
</dbReference>
<dbReference type="InterPro" id="IPR025272">
    <property type="entry name" value="SocA_Panacea"/>
</dbReference>
<dbReference type="Gene3D" id="1.10.260.40">
    <property type="entry name" value="lambda repressor-like DNA-binding domains"/>
    <property type="match status" value="1"/>
</dbReference>
<protein>
    <submittedName>
        <fullName evidence="2">XRE family transcriptional regulator</fullName>
    </submittedName>
</protein>
<evidence type="ECO:0000313" key="2">
    <source>
        <dbReference type="EMBL" id="PJC56311.1"/>
    </source>
</evidence>
<comment type="caution">
    <text evidence="2">The sequence shown here is derived from an EMBL/GenBank/DDBJ whole genome shotgun (WGS) entry which is preliminary data.</text>
</comment>
<dbReference type="Pfam" id="PF13274">
    <property type="entry name" value="SocA_Panacea"/>
    <property type="match status" value="1"/>
</dbReference>
<gene>
    <name evidence="2" type="ORF">CO026_00930</name>
</gene>
<dbReference type="GO" id="GO:0003677">
    <property type="term" value="F:DNA binding"/>
    <property type="evidence" value="ECO:0007669"/>
    <property type="project" value="InterPro"/>
</dbReference>
<feature type="domain" description="HTH cro/C1-type" evidence="1">
    <location>
        <begin position="9"/>
        <end position="59"/>
    </location>
</feature>
<dbReference type="Proteomes" id="UP000230391">
    <property type="component" value="Unassembled WGS sequence"/>
</dbReference>
<organism evidence="2 3">
    <name type="scientific">Candidatus Kaiserbacteria bacterium CG_4_9_14_0_2_um_filter_41_32</name>
    <dbReference type="NCBI Taxonomy" id="1974601"/>
    <lineage>
        <taxon>Bacteria</taxon>
        <taxon>Candidatus Kaiseribacteriota</taxon>
    </lineage>
</organism>
<dbReference type="Pfam" id="PF01381">
    <property type="entry name" value="HTH_3"/>
    <property type="match status" value="1"/>
</dbReference>
<dbReference type="AlphaFoldDB" id="A0A2M8FFE6"/>
<dbReference type="PROSITE" id="PS50943">
    <property type="entry name" value="HTH_CROC1"/>
    <property type="match status" value="1"/>
</dbReference>
<sequence length="244" mass="28353">MTTWIFDKRKALNLSQTEVANELGVSRPTYVQIEDGKRTPTPQQKAILARLLDTSKEEVEKRTQNSTPSMEVMVRNIPREHTEKFKQTLLYILNKVGGRSNIGQTTLYKLLYFIDFDYYEKFEEQLIGATYIKNTFGPTPISFAKIIRKMEEAGQLVEVKSKHFGYDQVKYLPAEEADVSSLTGRELKHIDDEIERLAHLSARDLSELSHIDTPWRVAEDKAVLDYEHVFYRPIETSVREYEDL</sequence>
<evidence type="ECO:0000259" key="1">
    <source>
        <dbReference type="PROSITE" id="PS50943"/>
    </source>
</evidence>
<dbReference type="InterPro" id="IPR001387">
    <property type="entry name" value="Cro/C1-type_HTH"/>
</dbReference>
<dbReference type="SUPFAM" id="SSF47413">
    <property type="entry name" value="lambda repressor-like DNA-binding domains"/>
    <property type="match status" value="1"/>
</dbReference>
<accession>A0A2M8FFE6</accession>
<evidence type="ECO:0000313" key="3">
    <source>
        <dbReference type="Proteomes" id="UP000230391"/>
    </source>
</evidence>